<gene>
    <name evidence="1" type="ORF">FB458_2215</name>
</gene>
<dbReference type="Proteomes" id="UP000317893">
    <property type="component" value="Unassembled WGS sequence"/>
</dbReference>
<dbReference type="RefSeq" id="WP_141848529.1">
    <property type="nucleotide sequence ID" value="NZ_BAAAPR010000005.1"/>
</dbReference>
<dbReference type="AlphaFoldDB" id="A0A542E1F9"/>
<evidence type="ECO:0000313" key="1">
    <source>
        <dbReference type="EMBL" id="TQJ09109.1"/>
    </source>
</evidence>
<evidence type="ECO:0000313" key="2">
    <source>
        <dbReference type="Proteomes" id="UP000317893"/>
    </source>
</evidence>
<organism evidence="1 2">
    <name type="scientific">Lapillicoccus jejuensis</name>
    <dbReference type="NCBI Taxonomy" id="402171"/>
    <lineage>
        <taxon>Bacteria</taxon>
        <taxon>Bacillati</taxon>
        <taxon>Actinomycetota</taxon>
        <taxon>Actinomycetes</taxon>
        <taxon>Micrococcales</taxon>
        <taxon>Intrasporangiaceae</taxon>
        <taxon>Lapillicoccus</taxon>
    </lineage>
</organism>
<proteinExistence type="predicted"/>
<dbReference type="EMBL" id="VFMN01000001">
    <property type="protein sequence ID" value="TQJ09109.1"/>
    <property type="molecule type" value="Genomic_DNA"/>
</dbReference>
<keyword evidence="2" id="KW-1185">Reference proteome</keyword>
<protein>
    <submittedName>
        <fullName evidence="1">Uncharacterized protein</fullName>
    </submittedName>
</protein>
<comment type="caution">
    <text evidence="1">The sequence shown here is derived from an EMBL/GenBank/DDBJ whole genome shotgun (WGS) entry which is preliminary data.</text>
</comment>
<name>A0A542E1F9_9MICO</name>
<sequence>MPTSPPVHRDRDAVVVSPFEVAVHGQRAPLLRTMADLLRSARRAEAKARLATPGDVVLVSVEHRRFWTRSTREVYESVAARGTTVVVFGVGLPTDLSGALVRRPALVGIGEDDLLADEWLVIICQPHRRWGFVSRLEAAGLPGARSAPRVPPDDSGGDDLARTFLYAELSDPVGLERAAAVLLTRVPQLAVAVPWLSVSA</sequence>
<accession>A0A542E1F9</accession>
<reference evidence="1 2" key="1">
    <citation type="submission" date="2019-06" db="EMBL/GenBank/DDBJ databases">
        <title>Sequencing the genomes of 1000 actinobacteria strains.</title>
        <authorList>
            <person name="Klenk H.-P."/>
        </authorList>
    </citation>
    <scope>NUCLEOTIDE SEQUENCE [LARGE SCALE GENOMIC DNA]</scope>
    <source>
        <strain evidence="1 2">DSM 18607</strain>
    </source>
</reference>